<evidence type="ECO:0000313" key="7">
    <source>
        <dbReference type="Proteomes" id="UP000250003"/>
    </source>
</evidence>
<dbReference type="PANTHER" id="PTHR42715:SF10">
    <property type="entry name" value="BETA-GLUCOSIDASE"/>
    <property type="match status" value="1"/>
</dbReference>
<dbReference type="InterPro" id="IPR019800">
    <property type="entry name" value="Glyco_hydro_3_AS"/>
</dbReference>
<protein>
    <submittedName>
        <fullName evidence="6">Beta-glucosidase</fullName>
    </submittedName>
</protein>
<dbReference type="AlphaFoldDB" id="A0A2Z4UBV3"/>
<dbReference type="InterPro" id="IPR026891">
    <property type="entry name" value="Fn3-like"/>
</dbReference>
<sequence length="918" mass="101559">MEGTKIGVPLEGFGDKVREAAAEGMVLLKNEQQMFPLTKEDNVALFGRCQINYYKSGTGSGGAVHTPYTTNLVEGFRRHKEISLNEELISVYEDWIKENPFDNGGGVWAGEPWYQKEMPVSEALVKKARKTSNKALVVIGRTAGEDQDNAAVEGSYLLTKEEEALIEIVAASFEKTAVVLNVSNIMDMSWLCTMKNREHICGVLYTWQGGMEAGNASADVMTGAVTPSGKLPDTIAYHIEDYPSTGDFGDEKKNCYKEDVYVGYRYFETFAPEKVQFPFGFGLSYTEFQTEITDTGISGEGKNGEITIKVRVTNTGETYSGKEVVQIYYEAPQGRLGQPVRQLAAFGKTKLLAPGESQNLTFTIGAEQMASYDDSGVTGCKNAYVLEAGLYRLYVGTDVRSAVLVNIEGKEGLEIPVCTVVQQLQEVLAPTENFERLRPGKLLENGIYEASREKVPMQSISLKERIRENLPKEMKITGDKGITFAMVKDKKATLEEFVAQFGKEELARIVRGEGMCNPMVTPGTASAFGGTAPSLYRYGIPAACTADGPSGIRMDSGLQATQMPIGTMLAASWNREMLEDLYEWEGKELLRNQIDTLLGPGMNIHRSPLNGRNFEYFSEDPYLTGICAIAAVRGIGKTGAAATIKHFACNNQEKGRTAADSVVSQRAVREIYLKGFEMAVREGKARSLMTSYNPLNGHWTASNYDLCTTVLRKEWGYKGIVMTDWWAKMNDPEEGGKEDMRNTAAMVRAQNDLYMVVANGGSEENAYEDNTLEALEKGKLTVGELQRCALNICGFLLESPVAERPLKTKEELEKDTKSFVFMPVKLLPKEPETMKLSLEHAGRYKIMVKLRSALLEQAQSSCNLLLNGKPVATIQTNGTGNEWNLIRLDNIDLKPGEYEVDLQHIKAGMEIDWLEVCR</sequence>
<dbReference type="GO" id="GO:0004553">
    <property type="term" value="F:hydrolase activity, hydrolyzing O-glycosyl compounds"/>
    <property type="evidence" value="ECO:0007669"/>
    <property type="project" value="InterPro"/>
</dbReference>
<organism evidence="6 7">
    <name type="scientific">Blautia argi</name>
    <dbReference type="NCBI Taxonomy" id="1912897"/>
    <lineage>
        <taxon>Bacteria</taxon>
        <taxon>Bacillati</taxon>
        <taxon>Bacillota</taxon>
        <taxon>Clostridia</taxon>
        <taxon>Lachnospirales</taxon>
        <taxon>Lachnospiraceae</taxon>
        <taxon>Blautia</taxon>
    </lineage>
</organism>
<keyword evidence="2 4" id="KW-0378">Hydrolase</keyword>
<dbReference type="GO" id="GO:0005975">
    <property type="term" value="P:carbohydrate metabolic process"/>
    <property type="evidence" value="ECO:0007669"/>
    <property type="project" value="InterPro"/>
</dbReference>
<feature type="domain" description="Fibronectin type III-like" evidence="5">
    <location>
        <begin position="323"/>
        <end position="399"/>
    </location>
</feature>
<dbReference type="InterPro" id="IPR050288">
    <property type="entry name" value="Cellulose_deg_GH3"/>
</dbReference>
<keyword evidence="7" id="KW-1185">Reference proteome</keyword>
<dbReference type="PRINTS" id="PR00133">
    <property type="entry name" value="GLHYDRLASE3"/>
</dbReference>
<keyword evidence="4" id="KW-0326">Glycosidase</keyword>
<dbReference type="Gene3D" id="3.20.20.300">
    <property type="entry name" value="Glycoside hydrolase, family 3, N-terminal domain"/>
    <property type="match status" value="1"/>
</dbReference>
<dbReference type="InterPro" id="IPR017853">
    <property type="entry name" value="GH"/>
</dbReference>
<dbReference type="Proteomes" id="UP000250003">
    <property type="component" value="Chromosome"/>
</dbReference>
<evidence type="ECO:0000313" key="6">
    <source>
        <dbReference type="EMBL" id="AWY98496.1"/>
    </source>
</evidence>
<dbReference type="OrthoDB" id="98455at2"/>
<dbReference type="Pfam" id="PF14310">
    <property type="entry name" value="Fn3-like"/>
    <property type="match status" value="1"/>
</dbReference>
<name>A0A2Z4UBV3_9FIRM</name>
<evidence type="ECO:0000256" key="1">
    <source>
        <dbReference type="ARBA" id="ARBA00005336"/>
    </source>
</evidence>
<evidence type="ECO:0000256" key="4">
    <source>
        <dbReference type="RuleBase" id="RU361161"/>
    </source>
</evidence>
<dbReference type="InterPro" id="IPR001764">
    <property type="entry name" value="Glyco_hydro_3_N"/>
</dbReference>
<dbReference type="InterPro" id="IPR036881">
    <property type="entry name" value="Glyco_hydro_3_C_sf"/>
</dbReference>
<dbReference type="SMART" id="SM01217">
    <property type="entry name" value="Fn3_like"/>
    <property type="match status" value="1"/>
</dbReference>
<dbReference type="PANTHER" id="PTHR42715">
    <property type="entry name" value="BETA-GLUCOSIDASE"/>
    <property type="match status" value="1"/>
</dbReference>
<dbReference type="InterPro" id="IPR036962">
    <property type="entry name" value="Glyco_hydro_3_N_sf"/>
</dbReference>
<dbReference type="PROSITE" id="PS00775">
    <property type="entry name" value="GLYCOSYL_HYDROL_F3"/>
    <property type="match status" value="1"/>
</dbReference>
<dbReference type="Pfam" id="PF00933">
    <property type="entry name" value="Glyco_hydro_3"/>
    <property type="match status" value="1"/>
</dbReference>
<dbReference type="RefSeq" id="WP_111919984.1">
    <property type="nucleotide sequence ID" value="NZ_CP030280.1"/>
</dbReference>
<proteinExistence type="inferred from homology"/>
<dbReference type="EMBL" id="CP030280">
    <property type="protein sequence ID" value="AWY98496.1"/>
    <property type="molecule type" value="Genomic_DNA"/>
</dbReference>
<comment type="similarity">
    <text evidence="1 4">Belongs to the glycosyl hydrolase 3 family.</text>
</comment>
<dbReference type="InterPro" id="IPR013783">
    <property type="entry name" value="Ig-like_fold"/>
</dbReference>
<dbReference type="Gene3D" id="2.60.120.260">
    <property type="entry name" value="Galactose-binding domain-like"/>
    <property type="match status" value="1"/>
</dbReference>
<evidence type="ECO:0000256" key="2">
    <source>
        <dbReference type="ARBA" id="ARBA00022801"/>
    </source>
</evidence>
<dbReference type="InterPro" id="IPR002772">
    <property type="entry name" value="Glyco_hydro_3_C"/>
</dbReference>
<reference evidence="7" key="1">
    <citation type="submission" date="2018-06" db="EMBL/GenBank/DDBJ databases">
        <title>Description of Blautia argi sp. nov., a new anaerobic isolated from dog feces.</title>
        <authorList>
            <person name="Chang Y.-H."/>
            <person name="Paek J."/>
            <person name="Shin Y."/>
        </authorList>
    </citation>
    <scope>NUCLEOTIDE SEQUENCE [LARGE SCALE GENOMIC DNA]</scope>
    <source>
        <strain evidence="7">KCTC 15426</strain>
    </source>
</reference>
<dbReference type="KEGG" id="blau:DQQ01_10440"/>
<dbReference type="SUPFAM" id="SSF52279">
    <property type="entry name" value="Beta-D-glucan exohydrolase, C-terminal domain"/>
    <property type="match status" value="1"/>
</dbReference>
<gene>
    <name evidence="6" type="ORF">DQQ01_10440</name>
</gene>
<evidence type="ECO:0000259" key="5">
    <source>
        <dbReference type="SMART" id="SM01217"/>
    </source>
</evidence>
<accession>A0A2Z4UBV3</accession>
<keyword evidence="3" id="KW-0119">Carbohydrate metabolism</keyword>
<dbReference type="Pfam" id="PF01915">
    <property type="entry name" value="Glyco_hydro_3_C"/>
    <property type="match status" value="1"/>
</dbReference>
<dbReference type="Gene3D" id="3.40.50.1700">
    <property type="entry name" value="Glycoside hydrolase family 3 C-terminal domain"/>
    <property type="match status" value="1"/>
</dbReference>
<dbReference type="SUPFAM" id="SSF51445">
    <property type="entry name" value="(Trans)glycosidases"/>
    <property type="match status" value="1"/>
</dbReference>
<dbReference type="Gene3D" id="2.60.40.10">
    <property type="entry name" value="Immunoglobulins"/>
    <property type="match status" value="1"/>
</dbReference>
<evidence type="ECO:0000256" key="3">
    <source>
        <dbReference type="ARBA" id="ARBA00023277"/>
    </source>
</evidence>